<dbReference type="Proteomes" id="UP001595847">
    <property type="component" value="Unassembled WGS sequence"/>
</dbReference>
<comment type="caution">
    <text evidence="8">The sequence shown here is derived from an EMBL/GenBank/DDBJ whole genome shotgun (WGS) entry which is preliminary data.</text>
</comment>
<comment type="subcellular location">
    <subcellularLocation>
        <location evidence="1">Cell membrane</location>
        <topology evidence="1">Multi-pass membrane protein</topology>
    </subcellularLocation>
</comment>
<dbReference type="RefSeq" id="WP_378533746.1">
    <property type="nucleotide sequence ID" value="NZ_JBHSBH010000009.1"/>
</dbReference>
<gene>
    <name evidence="8" type="ORF">ACFOVU_14255</name>
</gene>
<evidence type="ECO:0000256" key="5">
    <source>
        <dbReference type="ARBA" id="ARBA00023136"/>
    </source>
</evidence>
<evidence type="ECO:0000256" key="4">
    <source>
        <dbReference type="ARBA" id="ARBA00022989"/>
    </source>
</evidence>
<proteinExistence type="predicted"/>
<sequence>MSLPPYPPPPRPPVPAVPGYPPGTAVAPGGEPLAGWGRRAAAYLIDGVLIALVYLAVAGAGAAVAFGVTYLVAPGSFDAGAEMPPIFLVLFIPSILLGLAAAFCYRWLPHARSGQTPAKRWLGIKVISRETGRPPTKVRSFLREVVYVVFAQTCVGFIDVLWPLWDGRRQTIHDKAGDTLVIRV</sequence>
<keyword evidence="4 6" id="KW-1133">Transmembrane helix</keyword>
<keyword evidence="9" id="KW-1185">Reference proteome</keyword>
<dbReference type="PANTHER" id="PTHR36115:SF6">
    <property type="entry name" value="PROLINE-RICH ANTIGEN HOMOLOG"/>
    <property type="match status" value="1"/>
</dbReference>
<evidence type="ECO:0000256" key="1">
    <source>
        <dbReference type="ARBA" id="ARBA00004651"/>
    </source>
</evidence>
<feature type="transmembrane region" description="Helical" evidence="6">
    <location>
        <begin position="48"/>
        <end position="73"/>
    </location>
</feature>
<accession>A0ABV8FQE3</accession>
<dbReference type="EMBL" id="JBHSBH010000009">
    <property type="protein sequence ID" value="MFC3997091.1"/>
    <property type="molecule type" value="Genomic_DNA"/>
</dbReference>
<organism evidence="8 9">
    <name type="scientific">Nocardiopsis sediminis</name>
    <dbReference type="NCBI Taxonomy" id="1778267"/>
    <lineage>
        <taxon>Bacteria</taxon>
        <taxon>Bacillati</taxon>
        <taxon>Actinomycetota</taxon>
        <taxon>Actinomycetes</taxon>
        <taxon>Streptosporangiales</taxon>
        <taxon>Nocardiopsidaceae</taxon>
        <taxon>Nocardiopsis</taxon>
    </lineage>
</organism>
<evidence type="ECO:0000256" key="6">
    <source>
        <dbReference type="SAM" id="Phobius"/>
    </source>
</evidence>
<reference evidence="9" key="1">
    <citation type="journal article" date="2019" name="Int. J. Syst. Evol. Microbiol.">
        <title>The Global Catalogue of Microorganisms (GCM) 10K type strain sequencing project: providing services to taxonomists for standard genome sequencing and annotation.</title>
        <authorList>
            <consortium name="The Broad Institute Genomics Platform"/>
            <consortium name="The Broad Institute Genome Sequencing Center for Infectious Disease"/>
            <person name="Wu L."/>
            <person name="Ma J."/>
        </authorList>
    </citation>
    <scope>NUCLEOTIDE SEQUENCE [LARGE SCALE GENOMIC DNA]</scope>
    <source>
        <strain evidence="9">TBRC 1826</strain>
    </source>
</reference>
<keyword evidence="3 6" id="KW-0812">Transmembrane</keyword>
<evidence type="ECO:0000313" key="9">
    <source>
        <dbReference type="Proteomes" id="UP001595847"/>
    </source>
</evidence>
<evidence type="ECO:0000256" key="3">
    <source>
        <dbReference type="ARBA" id="ARBA00022692"/>
    </source>
</evidence>
<dbReference type="InterPro" id="IPR051791">
    <property type="entry name" value="Pra-immunoreactive"/>
</dbReference>
<keyword evidence="2" id="KW-1003">Cell membrane</keyword>
<evidence type="ECO:0000256" key="2">
    <source>
        <dbReference type="ARBA" id="ARBA00022475"/>
    </source>
</evidence>
<evidence type="ECO:0000313" key="8">
    <source>
        <dbReference type="EMBL" id="MFC3997091.1"/>
    </source>
</evidence>
<dbReference type="InterPro" id="IPR010432">
    <property type="entry name" value="RDD"/>
</dbReference>
<dbReference type="Pfam" id="PF06271">
    <property type="entry name" value="RDD"/>
    <property type="match status" value="1"/>
</dbReference>
<protein>
    <submittedName>
        <fullName evidence="8">RDD family protein</fullName>
    </submittedName>
</protein>
<name>A0ABV8FQE3_9ACTN</name>
<feature type="transmembrane region" description="Helical" evidence="6">
    <location>
        <begin position="145"/>
        <end position="165"/>
    </location>
</feature>
<keyword evidence="5 6" id="KW-0472">Membrane</keyword>
<feature type="transmembrane region" description="Helical" evidence="6">
    <location>
        <begin position="85"/>
        <end position="105"/>
    </location>
</feature>
<feature type="domain" description="RDD" evidence="7">
    <location>
        <begin position="33"/>
        <end position="177"/>
    </location>
</feature>
<dbReference type="PANTHER" id="PTHR36115">
    <property type="entry name" value="PROLINE-RICH ANTIGEN HOMOLOG-RELATED"/>
    <property type="match status" value="1"/>
</dbReference>
<evidence type="ECO:0000259" key="7">
    <source>
        <dbReference type="Pfam" id="PF06271"/>
    </source>
</evidence>